<dbReference type="AlphaFoldDB" id="A0A328D3W8"/>
<sequence>MVRMRKWFSRSKPAIFIWFLCVLTFYALFNIAIHNSSECSVSNHEKRLRLYDKMERDLEEHGAAFLKHGETSQSLALSDLFTLKDGVVTPVLKAASPPVRANVLHLDVEYSVYIAEAIRTMFAPYFKKAIWFQNSTTYHCSMFHASHHVTPIPASETEIEAEADAVKAVAEAICPLNVVLDRVILTSTGVLVGCWQVVSGTDPVTVRDRLRSALPRAPEKQFYDAVILHTSFARLLGPPTTFAEEAKDLSELQFFNMLVTKLNSKIHGFKATMTELWYVEEQHLLALALDGSMKIRSFQLGCSKA</sequence>
<dbReference type="Proteomes" id="UP000249390">
    <property type="component" value="Unassembled WGS sequence"/>
</dbReference>
<dbReference type="PANTHER" id="PTHR37204:SF1">
    <property type="entry name" value="TRANSMEMBRANE PROTEIN"/>
    <property type="match status" value="1"/>
</dbReference>
<evidence type="ECO:0000313" key="2">
    <source>
        <dbReference type="Proteomes" id="UP000249390"/>
    </source>
</evidence>
<gene>
    <name evidence="1" type="ORF">DM860_011545</name>
</gene>
<dbReference type="PANTHER" id="PTHR37204">
    <property type="entry name" value="TRANSMEMBRANE PROTEIN"/>
    <property type="match status" value="1"/>
</dbReference>
<name>A0A328D3W8_9ASTE</name>
<protein>
    <submittedName>
        <fullName evidence="1">Uncharacterized protein</fullName>
    </submittedName>
</protein>
<keyword evidence="2" id="KW-1185">Reference proteome</keyword>
<dbReference type="EMBL" id="NQVE01000203">
    <property type="protein sequence ID" value="RAL39059.1"/>
    <property type="molecule type" value="Genomic_DNA"/>
</dbReference>
<evidence type="ECO:0000313" key="1">
    <source>
        <dbReference type="EMBL" id="RAL39059.1"/>
    </source>
</evidence>
<comment type="caution">
    <text evidence="1">The sequence shown here is derived from an EMBL/GenBank/DDBJ whole genome shotgun (WGS) entry which is preliminary data.</text>
</comment>
<proteinExistence type="predicted"/>
<reference evidence="1 2" key="1">
    <citation type="submission" date="2018-06" db="EMBL/GenBank/DDBJ databases">
        <title>The Genome of Cuscuta australis (Dodder) Provides Insight into the Evolution of Plant Parasitism.</title>
        <authorList>
            <person name="Liu H."/>
        </authorList>
    </citation>
    <scope>NUCLEOTIDE SEQUENCE [LARGE SCALE GENOMIC DNA]</scope>
    <source>
        <strain evidence="2">cv. Yunnan</strain>
        <tissue evidence="1">Vines</tissue>
    </source>
</reference>
<accession>A0A328D3W8</accession>
<organism evidence="1 2">
    <name type="scientific">Cuscuta australis</name>
    <dbReference type="NCBI Taxonomy" id="267555"/>
    <lineage>
        <taxon>Eukaryota</taxon>
        <taxon>Viridiplantae</taxon>
        <taxon>Streptophyta</taxon>
        <taxon>Embryophyta</taxon>
        <taxon>Tracheophyta</taxon>
        <taxon>Spermatophyta</taxon>
        <taxon>Magnoliopsida</taxon>
        <taxon>eudicotyledons</taxon>
        <taxon>Gunneridae</taxon>
        <taxon>Pentapetalae</taxon>
        <taxon>asterids</taxon>
        <taxon>lamiids</taxon>
        <taxon>Solanales</taxon>
        <taxon>Convolvulaceae</taxon>
        <taxon>Cuscuteae</taxon>
        <taxon>Cuscuta</taxon>
        <taxon>Cuscuta subgen. Grammica</taxon>
        <taxon>Cuscuta sect. Cleistogrammica</taxon>
    </lineage>
</organism>